<feature type="region of interest" description="Disordered" evidence="1">
    <location>
        <begin position="222"/>
        <end position="276"/>
    </location>
</feature>
<evidence type="ECO:0000313" key="2">
    <source>
        <dbReference type="Proteomes" id="UP000694843"/>
    </source>
</evidence>
<proteinExistence type="predicted"/>
<keyword evidence="2" id="KW-1185">Reference proteome</keyword>
<dbReference type="OrthoDB" id="6406818at2759"/>
<protein>
    <submittedName>
        <fullName evidence="3 4">Uncharacterized protein LOC108670362</fullName>
    </submittedName>
</protein>
<reference evidence="3 4" key="1">
    <citation type="submission" date="2025-04" db="UniProtKB">
        <authorList>
            <consortium name="RefSeq"/>
        </authorList>
    </citation>
    <scope>IDENTIFICATION</scope>
    <source>
        <tissue evidence="3 4">Whole organism</tissue>
    </source>
</reference>
<accession>A0A8B7NJ16</accession>
<feature type="compositionally biased region" description="Polar residues" evidence="1">
    <location>
        <begin position="253"/>
        <end position="276"/>
    </location>
</feature>
<dbReference type="RefSeq" id="XP_047739778.1">
    <property type="nucleotide sequence ID" value="XM_047883822.1"/>
</dbReference>
<dbReference type="Proteomes" id="UP000694843">
    <property type="component" value="Unplaced"/>
</dbReference>
<dbReference type="KEGG" id="hazt:108670362"/>
<feature type="compositionally biased region" description="Basic and acidic residues" evidence="1">
    <location>
        <begin position="136"/>
        <end position="145"/>
    </location>
</feature>
<feature type="compositionally biased region" description="Polar residues" evidence="1">
    <location>
        <begin position="230"/>
        <end position="244"/>
    </location>
</feature>
<evidence type="ECO:0000256" key="1">
    <source>
        <dbReference type="SAM" id="MobiDB-lite"/>
    </source>
</evidence>
<dbReference type="RefSeq" id="XP_018013321.1">
    <property type="nucleotide sequence ID" value="XM_018157832.2"/>
</dbReference>
<name>A0A8B7NJ16_HYAAZ</name>
<organism evidence="2 3">
    <name type="scientific">Hyalella azteca</name>
    <name type="common">Amphipod</name>
    <dbReference type="NCBI Taxonomy" id="294128"/>
    <lineage>
        <taxon>Eukaryota</taxon>
        <taxon>Metazoa</taxon>
        <taxon>Ecdysozoa</taxon>
        <taxon>Arthropoda</taxon>
        <taxon>Crustacea</taxon>
        <taxon>Multicrustacea</taxon>
        <taxon>Malacostraca</taxon>
        <taxon>Eumalacostraca</taxon>
        <taxon>Peracarida</taxon>
        <taxon>Amphipoda</taxon>
        <taxon>Senticaudata</taxon>
        <taxon>Talitrida</taxon>
        <taxon>Talitroidea</taxon>
        <taxon>Hyalellidae</taxon>
        <taxon>Hyalella</taxon>
    </lineage>
</organism>
<dbReference type="AlphaFoldDB" id="A0A8B7NJ16"/>
<feature type="compositionally biased region" description="Gly residues" evidence="1">
    <location>
        <begin position="120"/>
        <end position="133"/>
    </location>
</feature>
<evidence type="ECO:0000313" key="3">
    <source>
        <dbReference type="RefSeq" id="XP_018013321.1"/>
    </source>
</evidence>
<feature type="region of interest" description="Disordered" evidence="1">
    <location>
        <begin position="120"/>
        <end position="154"/>
    </location>
</feature>
<sequence length="365" mass="39301">MMTLNCRVTHSPVQFVRPILYLCAAGIILNTASATNGVGGVQHAPITALLPPPAPLRDGSSRPYALTSIASGSRSSPFDTTLFKYTGGTHIWPPGYFQGEEAGDAGSLVVRNGGMAGVGEGGGISGSTYGGGGGEEELKGERGPNVEEIGSPYASGGVEGFRHYGERGVAPFGNGEDFGFSRVGLPSRMGSRAEDWSTGPEGVRLLKALLRVFPLANDEEFMESREQAAQGGTSNANEQGLDSTEMNEDEQQPSRYPNNEESNQIQPKLQSSDYKSFQTAGSFQKAQLAEHNLEQMEPLKQLEEPSVKRGFYDTIAGVKNWFGNNNHLRHRPVVNRRAPESKHYSCIKNCIQGGKLHPIQCHTLC</sequence>
<evidence type="ECO:0000313" key="4">
    <source>
        <dbReference type="RefSeq" id="XP_047739778.1"/>
    </source>
</evidence>
<gene>
    <name evidence="3 4" type="primary">LOC108670362</name>
</gene>
<dbReference type="GeneID" id="108670362"/>